<protein>
    <submittedName>
        <fullName evidence="2">Uncharacterized protein</fullName>
    </submittedName>
</protein>
<proteinExistence type="predicted"/>
<keyword evidence="3" id="KW-1185">Reference proteome</keyword>
<dbReference type="AlphaFoldDB" id="A0A9X1LD00"/>
<dbReference type="Proteomes" id="UP001139095">
    <property type="component" value="Unassembled WGS sequence"/>
</dbReference>
<accession>A0A9X1LD00</accession>
<keyword evidence="1" id="KW-0472">Membrane</keyword>
<comment type="caution">
    <text evidence="2">The sequence shown here is derived from an EMBL/GenBank/DDBJ whole genome shotgun (WGS) entry which is preliminary data.</text>
</comment>
<dbReference type="EMBL" id="JAJATW010000011">
    <property type="protein sequence ID" value="MCB5161967.1"/>
    <property type="molecule type" value="Genomic_DNA"/>
</dbReference>
<sequence length="625" mass="70404">MTTPHSPFGAPRKELINSLQKGVVALLLLLVLAFAGAYVYMSSSLEKQNAQQDKLTALLGLVYSAEEHWSEWLLLQDASLLSESDNPPFAQASHLHQMLTSEYQLMDEYLQSYEWRDEVSIKSSLSLLARLSKRSLDRQPLTAPERQEVYASFLNLKVINNRLIQLGVDYDYQRQTFLSELIWIPVGIFLFIATIVIVLSVRFERQLRSGFALLHYVLDHRRHGHAGLLPERALVDAFTDISHIIDNELASKNFDLSQQSDRLELMESALTKVSDAFIITDQEGCIVWLSSSAEQLWRHNIAVFESLFDIDSGLDVPTGERVVDTVLLSNEPIKLALDQGVYWLSVEPFIEEDNGDQMAEESATVSHSCFITLRTKADQAELEVLHHSLMLLSKDIWNVPIRVLREDSPYFSFARSLERVRLNVVALFDALDFVSDALDPAKKITKLQQIPTVLEMKTEVNETIVENDSDEMSVSTSAVQAELEAMAELSQQVRDSLLLGYELVLQRLALVEKDLSSDVFLLSEVDRCLNEVRSGVLTSLSSAQGESEVVRHRFAVDVEHDISLVQTQIDEMKSVATSTLLLLESDRSVGMARLDRARVSISDMSERIHGLISTTLGKRLPPPFD</sequence>
<reference evidence="2" key="1">
    <citation type="submission" date="2021-10" db="EMBL/GenBank/DDBJ databases">
        <title>Marinomonas pontica sp. nov., isolated from the Black Sea.</title>
        <authorList>
            <person name="Zhao L.-H."/>
            <person name="Xue J.-H."/>
        </authorList>
    </citation>
    <scope>NUCLEOTIDE SEQUENCE</scope>
    <source>
        <strain evidence="2">E8</strain>
    </source>
</reference>
<keyword evidence="1" id="KW-0812">Transmembrane</keyword>
<evidence type="ECO:0000256" key="1">
    <source>
        <dbReference type="SAM" id="Phobius"/>
    </source>
</evidence>
<feature type="transmembrane region" description="Helical" evidence="1">
    <location>
        <begin position="22"/>
        <end position="41"/>
    </location>
</feature>
<keyword evidence="1" id="KW-1133">Transmembrane helix</keyword>
<organism evidence="2 3">
    <name type="scientific">Marinomonas algarum</name>
    <dbReference type="NCBI Taxonomy" id="2883105"/>
    <lineage>
        <taxon>Bacteria</taxon>
        <taxon>Pseudomonadati</taxon>
        <taxon>Pseudomonadota</taxon>
        <taxon>Gammaproteobacteria</taxon>
        <taxon>Oceanospirillales</taxon>
        <taxon>Oceanospirillaceae</taxon>
        <taxon>Marinomonas</taxon>
    </lineage>
</organism>
<name>A0A9X1LD00_9GAMM</name>
<evidence type="ECO:0000313" key="2">
    <source>
        <dbReference type="EMBL" id="MCB5161967.1"/>
    </source>
</evidence>
<evidence type="ECO:0000313" key="3">
    <source>
        <dbReference type="Proteomes" id="UP001139095"/>
    </source>
</evidence>
<gene>
    <name evidence="2" type="ORF">LG368_08635</name>
</gene>
<dbReference type="RefSeq" id="WP_226754334.1">
    <property type="nucleotide sequence ID" value="NZ_JAJATW010000011.1"/>
</dbReference>
<feature type="transmembrane region" description="Helical" evidence="1">
    <location>
        <begin position="181"/>
        <end position="201"/>
    </location>
</feature>